<reference evidence="8 9" key="1">
    <citation type="submission" date="2024-10" db="EMBL/GenBank/DDBJ databases">
        <authorList>
            <person name="Kim D."/>
        </authorList>
    </citation>
    <scope>NUCLEOTIDE SEQUENCE [LARGE SCALE GENOMIC DNA]</scope>
    <source>
        <strain evidence="8">BH-2024</strain>
    </source>
</reference>
<evidence type="ECO:0000256" key="5">
    <source>
        <dbReference type="PROSITE-ProRule" id="PRU00723"/>
    </source>
</evidence>
<accession>A0ABD2HMU9</accession>
<keyword evidence="2" id="KW-0677">Repeat</keyword>
<keyword evidence="4 5" id="KW-0862">Zinc</keyword>
<dbReference type="InterPro" id="IPR000571">
    <property type="entry name" value="Znf_CCCH"/>
</dbReference>
<dbReference type="EMBL" id="JBICBT010001409">
    <property type="protein sequence ID" value="KAL3068024.1"/>
    <property type="molecule type" value="Genomic_DNA"/>
</dbReference>
<dbReference type="SMART" id="SM00356">
    <property type="entry name" value="ZnF_C3H1"/>
    <property type="match status" value="1"/>
</dbReference>
<dbReference type="GO" id="GO:0043186">
    <property type="term" value="C:P granule"/>
    <property type="evidence" value="ECO:0007669"/>
    <property type="project" value="UniProtKB-ARBA"/>
</dbReference>
<evidence type="ECO:0000256" key="1">
    <source>
        <dbReference type="ARBA" id="ARBA00022723"/>
    </source>
</evidence>
<dbReference type="PANTHER" id="PTHR12547:SF18">
    <property type="entry name" value="PROTEIN TIS11"/>
    <property type="match status" value="1"/>
</dbReference>
<organism evidence="8 9">
    <name type="scientific">Heterodera trifolii</name>
    <dbReference type="NCBI Taxonomy" id="157864"/>
    <lineage>
        <taxon>Eukaryota</taxon>
        <taxon>Metazoa</taxon>
        <taxon>Ecdysozoa</taxon>
        <taxon>Nematoda</taxon>
        <taxon>Chromadorea</taxon>
        <taxon>Rhabditida</taxon>
        <taxon>Tylenchina</taxon>
        <taxon>Tylenchomorpha</taxon>
        <taxon>Tylenchoidea</taxon>
        <taxon>Heteroderidae</taxon>
        <taxon>Heteroderinae</taxon>
        <taxon>Heterodera</taxon>
    </lineage>
</organism>
<evidence type="ECO:0000259" key="7">
    <source>
        <dbReference type="PROSITE" id="PS50103"/>
    </source>
</evidence>
<proteinExistence type="predicted"/>
<dbReference type="FunFam" id="4.10.1000.10:FF:000001">
    <property type="entry name" value="zinc finger CCCH domain-containing protein 15-like"/>
    <property type="match status" value="1"/>
</dbReference>
<dbReference type="Gene3D" id="4.10.1000.10">
    <property type="entry name" value="Zinc finger, CCCH-type"/>
    <property type="match status" value="1"/>
</dbReference>
<dbReference type="Pfam" id="PF00642">
    <property type="entry name" value="zf-CCCH"/>
    <property type="match status" value="1"/>
</dbReference>
<dbReference type="InterPro" id="IPR036855">
    <property type="entry name" value="Znf_CCCH_sf"/>
</dbReference>
<keyword evidence="1 5" id="KW-0479">Metal-binding</keyword>
<sequence length="172" mass="20036">MKSNSYNVYKDNSYKRQLAWIINELPPPTMVILRHDKSSNKSHPILLYLPWRMPLLRRGYTGRFHLIYPDSQQPVPLSHYVNGPPAPILLPMEQQTKFASIQQPKPLPKLSHHQPNNNTNNNKRPADYLVNEKYKTILCKSFTINGYCAYGAQCLFAHGEGELRNQKFKKCW</sequence>
<dbReference type="Proteomes" id="UP001620626">
    <property type="component" value="Unassembled WGS sequence"/>
</dbReference>
<dbReference type="AlphaFoldDB" id="A0ABD2HMU9"/>
<dbReference type="SUPFAM" id="SSF90229">
    <property type="entry name" value="CCCH zinc finger"/>
    <property type="match status" value="1"/>
</dbReference>
<feature type="domain" description="C3H1-type" evidence="7">
    <location>
        <begin position="133"/>
        <end position="161"/>
    </location>
</feature>
<evidence type="ECO:0000256" key="2">
    <source>
        <dbReference type="ARBA" id="ARBA00022737"/>
    </source>
</evidence>
<dbReference type="PROSITE" id="PS50103">
    <property type="entry name" value="ZF_C3H1"/>
    <property type="match status" value="1"/>
</dbReference>
<protein>
    <recommendedName>
        <fullName evidence="7">C3H1-type domain-containing protein</fullName>
    </recommendedName>
</protein>
<evidence type="ECO:0000313" key="9">
    <source>
        <dbReference type="Proteomes" id="UP001620626"/>
    </source>
</evidence>
<dbReference type="PANTHER" id="PTHR12547">
    <property type="entry name" value="CCCH ZINC FINGER/TIS11-RELATED"/>
    <property type="match status" value="1"/>
</dbReference>
<dbReference type="GO" id="GO:0008270">
    <property type="term" value="F:zinc ion binding"/>
    <property type="evidence" value="ECO:0007669"/>
    <property type="project" value="UniProtKB-KW"/>
</dbReference>
<feature type="region of interest" description="Disordered" evidence="6">
    <location>
        <begin position="101"/>
        <end position="125"/>
    </location>
</feature>
<evidence type="ECO:0000256" key="4">
    <source>
        <dbReference type="ARBA" id="ARBA00022833"/>
    </source>
</evidence>
<comment type="caution">
    <text evidence="8">The sequence shown here is derived from an EMBL/GenBank/DDBJ whole genome shotgun (WGS) entry which is preliminary data.</text>
</comment>
<keyword evidence="9" id="KW-1185">Reference proteome</keyword>
<keyword evidence="3 5" id="KW-0863">Zinc-finger</keyword>
<name>A0ABD2HMU9_9BILA</name>
<evidence type="ECO:0000256" key="3">
    <source>
        <dbReference type="ARBA" id="ARBA00022771"/>
    </source>
</evidence>
<dbReference type="InterPro" id="IPR045877">
    <property type="entry name" value="ZFP36-like"/>
</dbReference>
<evidence type="ECO:0000313" key="8">
    <source>
        <dbReference type="EMBL" id="KAL3068024.1"/>
    </source>
</evidence>
<evidence type="ECO:0000256" key="6">
    <source>
        <dbReference type="SAM" id="MobiDB-lite"/>
    </source>
</evidence>
<feature type="zinc finger region" description="C3H1-type" evidence="5">
    <location>
        <begin position="133"/>
        <end position="161"/>
    </location>
</feature>
<gene>
    <name evidence="8" type="ORF">niasHT_038014</name>
</gene>